<reference evidence="1 4" key="2">
    <citation type="submission" date="2019-07" db="EMBL/GenBank/DDBJ databases">
        <title>Whole genome shotgun sequence of Myxococcus fulvus NBRC 100333.</title>
        <authorList>
            <person name="Hosoyama A."/>
            <person name="Uohara A."/>
            <person name="Ohji S."/>
            <person name="Ichikawa N."/>
        </authorList>
    </citation>
    <scope>NUCLEOTIDE SEQUENCE [LARGE SCALE GENOMIC DNA]</scope>
    <source>
        <strain evidence="1 4">NBRC 100333</strain>
    </source>
</reference>
<dbReference type="EMBL" id="BJXR01000016">
    <property type="protein sequence ID" value="GEN06479.1"/>
    <property type="molecule type" value="Genomic_DNA"/>
</dbReference>
<dbReference type="EMBL" id="FOIB01000002">
    <property type="protein sequence ID" value="SET47416.1"/>
    <property type="molecule type" value="Genomic_DNA"/>
</dbReference>
<gene>
    <name evidence="1" type="ORF">MFU01_15160</name>
    <name evidence="2" type="ORF">SAMN05443572_102408</name>
</gene>
<evidence type="ECO:0000313" key="1">
    <source>
        <dbReference type="EMBL" id="GEN06479.1"/>
    </source>
</evidence>
<keyword evidence="3" id="KW-1185">Reference proteome</keyword>
<reference evidence="2 3" key="1">
    <citation type="submission" date="2016-10" db="EMBL/GenBank/DDBJ databases">
        <authorList>
            <person name="Varghese N."/>
            <person name="Submissions S."/>
        </authorList>
    </citation>
    <scope>NUCLEOTIDE SEQUENCE [LARGE SCALE GENOMIC DNA]</scope>
    <source>
        <strain evidence="2 3">DSM 16525</strain>
    </source>
</reference>
<dbReference type="STRING" id="1334629.MFUL124B02_33330"/>
<comment type="caution">
    <text evidence="1">The sequence shown here is derived from an EMBL/GenBank/DDBJ whole genome shotgun (WGS) entry which is preliminary data.</text>
</comment>
<proteinExistence type="predicted"/>
<dbReference type="Proteomes" id="UP000321514">
    <property type="component" value="Unassembled WGS sequence"/>
</dbReference>
<evidence type="ECO:0000313" key="3">
    <source>
        <dbReference type="Proteomes" id="UP000183760"/>
    </source>
</evidence>
<sequence length="159" mass="18250">MALELRASHGHSLRLDIVGYQFPDGTVDSLNWLLLRFTVQVPGQEPWTKVDPSLETRELLSLARWFEGMGDANMRGHRPSIFFTEPNLSFSLVPVKGGKRRLRVHLDAESRPPWAPPRGQGVYSNAWVEFPLEELDSKALAHWAREEHARFPPRESPWD</sequence>
<dbReference type="Pfam" id="PF24716">
    <property type="entry name" value="WapI"/>
    <property type="match status" value="1"/>
</dbReference>
<evidence type="ECO:0000313" key="4">
    <source>
        <dbReference type="Proteomes" id="UP000321514"/>
    </source>
</evidence>
<dbReference type="InterPro" id="IPR056510">
    <property type="entry name" value="WapI"/>
</dbReference>
<organism evidence="1 4">
    <name type="scientific">Myxococcus fulvus</name>
    <dbReference type="NCBI Taxonomy" id="33"/>
    <lineage>
        <taxon>Bacteria</taxon>
        <taxon>Pseudomonadati</taxon>
        <taxon>Myxococcota</taxon>
        <taxon>Myxococcia</taxon>
        <taxon>Myxococcales</taxon>
        <taxon>Cystobacterineae</taxon>
        <taxon>Myxococcaceae</taxon>
        <taxon>Myxococcus</taxon>
    </lineage>
</organism>
<dbReference type="OrthoDB" id="6637701at2"/>
<dbReference type="RefSeq" id="WP_046715610.1">
    <property type="nucleotide sequence ID" value="NZ_BJXR01000016.1"/>
</dbReference>
<dbReference type="Proteomes" id="UP000183760">
    <property type="component" value="Unassembled WGS sequence"/>
</dbReference>
<name>A0A511SX36_MYXFU</name>
<dbReference type="AlphaFoldDB" id="A0A511SX36"/>
<evidence type="ECO:0000313" key="2">
    <source>
        <dbReference type="EMBL" id="SET47416.1"/>
    </source>
</evidence>
<protein>
    <submittedName>
        <fullName evidence="1">Uncharacterized protein</fullName>
    </submittedName>
</protein>
<accession>A0A511SX36</accession>